<name>A0A9P0Y7G6_9CAUD</name>
<feature type="compositionally biased region" description="Basic and acidic residues" evidence="1">
    <location>
        <begin position="12"/>
        <end position="41"/>
    </location>
</feature>
<feature type="region of interest" description="Disordered" evidence="1">
    <location>
        <begin position="12"/>
        <end position="94"/>
    </location>
</feature>
<keyword evidence="4" id="KW-1185">Reference proteome</keyword>
<organism evidence="2 4">
    <name type="scientific">Escherichia phage vB_Eco_Bam</name>
    <dbReference type="NCBI Taxonomy" id="2898833"/>
    <lineage>
        <taxon>Viruses</taxon>
        <taxon>Duplodnaviria</taxon>
        <taxon>Heunggongvirae</taxon>
        <taxon>Uroviricota</taxon>
        <taxon>Caudoviricetes</taxon>
        <taxon>Autographivirales</taxon>
        <taxon>Autotranscriptaviridae</taxon>
        <taxon>Studiervirinae</taxon>
        <taxon>Bamvirus</taxon>
        <taxon>Bamvirus bam</taxon>
    </lineage>
</organism>
<evidence type="ECO:0000313" key="2">
    <source>
        <dbReference type="EMBL" id="CAH6421987.1"/>
    </source>
</evidence>
<evidence type="ECO:0000256" key="1">
    <source>
        <dbReference type="SAM" id="MobiDB-lite"/>
    </source>
</evidence>
<sequence>MGFIKKTFKKLTGADDAEKRAREEAERARREQEEAIRKQAELDAAQRAATELAGEQEVQAESVGDTTESTQKKKLRAGRKSLTVARAGGSGINI</sequence>
<dbReference type="EMBL" id="OW991346">
    <property type="protein sequence ID" value="CAH6421987.1"/>
    <property type="molecule type" value="Genomic_DNA"/>
</dbReference>
<evidence type="ECO:0000313" key="3">
    <source>
        <dbReference type="EMBL" id="CAI9888951.1"/>
    </source>
</evidence>
<dbReference type="Proteomes" id="UP001154314">
    <property type="component" value="Chromosome"/>
</dbReference>
<accession>A0A9P0Y7G6</accession>
<dbReference type="EMBL" id="OW991346">
    <property type="protein sequence ID" value="CAI9888951.1"/>
    <property type="molecule type" value="Genomic_DNA"/>
</dbReference>
<protein>
    <submittedName>
        <fullName evidence="2">Host range protein</fullName>
    </submittedName>
</protein>
<gene>
    <name evidence="3" type="ORF">BAMTRB_028</name>
    <name evidence="2" type="ORF">BAMTRB_053</name>
</gene>
<reference evidence="2" key="1">
    <citation type="submission" date="2023-04" db="EMBL/GenBank/DDBJ databases">
        <authorList>
            <person name="Kelly A."/>
        </authorList>
    </citation>
    <scope>NUCLEOTIDE SEQUENCE</scope>
</reference>
<evidence type="ECO:0000313" key="4">
    <source>
        <dbReference type="Proteomes" id="UP001154314"/>
    </source>
</evidence>
<proteinExistence type="predicted"/>